<evidence type="ECO:0000259" key="4">
    <source>
        <dbReference type="SMART" id="SM00646"/>
    </source>
</evidence>
<keyword evidence="6" id="KW-1185">Reference proteome</keyword>
<dbReference type="EC" id="3.5.1.28" evidence="2"/>
<dbReference type="Pfam" id="PF01520">
    <property type="entry name" value="Amidase_3"/>
    <property type="match status" value="1"/>
</dbReference>
<name>A0A0H5DTE1_9BACT</name>
<dbReference type="CDD" id="cd02696">
    <property type="entry name" value="MurNAc-LAA"/>
    <property type="match status" value="1"/>
</dbReference>
<keyword evidence="3 5" id="KW-0378">Hydrolase</keyword>
<proteinExistence type="predicted"/>
<dbReference type="Gene3D" id="3.40.630.40">
    <property type="entry name" value="Zn-dependent exopeptidases"/>
    <property type="match status" value="1"/>
</dbReference>
<comment type="catalytic activity">
    <reaction evidence="1">
        <text>Hydrolyzes the link between N-acetylmuramoyl residues and L-amino acid residues in certain cell-wall glycopeptides.</text>
        <dbReference type="EC" id="3.5.1.28"/>
    </reaction>
</comment>
<reference evidence="6" key="1">
    <citation type="submission" date="2015-06" db="EMBL/GenBank/DDBJ databases">
        <authorList>
            <person name="Bertelli C."/>
        </authorList>
    </citation>
    <scope>NUCLEOTIDE SEQUENCE [LARGE SCALE GENOMIC DNA]</scope>
    <source>
        <strain evidence="6">CRIB-30</strain>
    </source>
</reference>
<dbReference type="AlphaFoldDB" id="A0A0H5DTE1"/>
<organism evidence="5 6">
    <name type="scientific">Estrella lausannensis</name>
    <dbReference type="NCBI Taxonomy" id="483423"/>
    <lineage>
        <taxon>Bacteria</taxon>
        <taxon>Pseudomonadati</taxon>
        <taxon>Chlamydiota</taxon>
        <taxon>Chlamydiia</taxon>
        <taxon>Parachlamydiales</taxon>
        <taxon>Candidatus Criblamydiaceae</taxon>
        <taxon>Estrella</taxon>
    </lineage>
</organism>
<dbReference type="GO" id="GO:0008745">
    <property type="term" value="F:N-acetylmuramoyl-L-alanine amidase activity"/>
    <property type="evidence" value="ECO:0007669"/>
    <property type="project" value="UniProtKB-EC"/>
</dbReference>
<dbReference type="GO" id="GO:0009253">
    <property type="term" value="P:peptidoglycan catabolic process"/>
    <property type="evidence" value="ECO:0007669"/>
    <property type="project" value="InterPro"/>
</dbReference>
<dbReference type="SUPFAM" id="SSF53187">
    <property type="entry name" value="Zn-dependent exopeptidases"/>
    <property type="match status" value="1"/>
</dbReference>
<evidence type="ECO:0000256" key="2">
    <source>
        <dbReference type="ARBA" id="ARBA00011901"/>
    </source>
</evidence>
<dbReference type="PANTHER" id="PTHR30404:SF0">
    <property type="entry name" value="N-ACETYLMURAMOYL-L-ALANINE AMIDASE AMIC"/>
    <property type="match status" value="1"/>
</dbReference>
<dbReference type="RefSeq" id="WP_098038950.1">
    <property type="nucleotide sequence ID" value="NZ_CWGJ01000025.1"/>
</dbReference>
<dbReference type="OrthoDB" id="9806267at2"/>
<evidence type="ECO:0000256" key="3">
    <source>
        <dbReference type="ARBA" id="ARBA00022801"/>
    </source>
</evidence>
<dbReference type="SMART" id="SM00646">
    <property type="entry name" value="Ami_3"/>
    <property type="match status" value="1"/>
</dbReference>
<feature type="domain" description="MurNAc-LAA" evidence="4">
    <location>
        <begin position="145"/>
        <end position="261"/>
    </location>
</feature>
<sequence length="266" mass="29643">MPLINWGRRLPFQQCSHRLLFVVLILFLASSCGKTPQYRYYEEEPTPPHKKQIAAVPPKKEIALAAPAPIAVLPKKIEATGPLIVIDPGHGGKDNGTQSLKTPKYYEKNLTLSTSIALNEYLKLLGFKTVMTRDKDEFIELKDRASFANEKSPLLFVSVHFNSAPSKAAEGVEVYYYKSDTEKLRTDKSKVLASKVLDGVLAYTKAKSRGVKHGNYLVIRETNVPAIIVEGGFMTNDDEMQKIRDGSYLKKLAWGIAQGIKKFAAQ</sequence>
<dbReference type="PANTHER" id="PTHR30404">
    <property type="entry name" value="N-ACETYLMURAMOYL-L-ALANINE AMIDASE"/>
    <property type="match status" value="1"/>
</dbReference>
<protein>
    <recommendedName>
        <fullName evidence="2">N-acetylmuramoyl-L-alanine amidase</fullName>
        <ecNumber evidence="2">3.5.1.28</ecNumber>
    </recommendedName>
</protein>
<dbReference type="InterPro" id="IPR050695">
    <property type="entry name" value="N-acetylmuramoyl_amidase_3"/>
</dbReference>
<evidence type="ECO:0000256" key="1">
    <source>
        <dbReference type="ARBA" id="ARBA00001561"/>
    </source>
</evidence>
<dbReference type="EMBL" id="CWGJ01000025">
    <property type="protein sequence ID" value="CRX39099.1"/>
    <property type="molecule type" value="Genomic_DNA"/>
</dbReference>
<evidence type="ECO:0000313" key="6">
    <source>
        <dbReference type="Proteomes" id="UP000220251"/>
    </source>
</evidence>
<accession>A0A0H5DTE1</accession>
<gene>
    <name evidence="5" type="primary">amiA</name>
    <name evidence="5" type="ORF">ELAC_1772</name>
</gene>
<evidence type="ECO:0000313" key="5">
    <source>
        <dbReference type="EMBL" id="CRX39099.1"/>
    </source>
</evidence>
<dbReference type="Proteomes" id="UP000220251">
    <property type="component" value="Unassembled WGS sequence"/>
</dbReference>
<dbReference type="GO" id="GO:0030288">
    <property type="term" value="C:outer membrane-bounded periplasmic space"/>
    <property type="evidence" value="ECO:0007669"/>
    <property type="project" value="TreeGrafter"/>
</dbReference>
<dbReference type="InterPro" id="IPR002508">
    <property type="entry name" value="MurNAc-LAA_cat"/>
</dbReference>